<accession>B9RWB7</accession>
<feature type="region of interest" description="Disordered" evidence="1">
    <location>
        <begin position="130"/>
        <end position="151"/>
    </location>
</feature>
<dbReference type="PANTHER" id="PTHR35096:SF8">
    <property type="entry name" value="OS03G0308600 PROTEIN"/>
    <property type="match status" value="1"/>
</dbReference>
<evidence type="ECO:0000313" key="3">
    <source>
        <dbReference type="EMBL" id="EEF44554.1"/>
    </source>
</evidence>
<feature type="domain" description="DUF7787" evidence="2">
    <location>
        <begin position="6"/>
        <end position="62"/>
    </location>
</feature>
<sequence length="151" mass="16493">MKSKMTQKIALEAYLEFLNSQKQINFTSKFLNEIISMHGFKKIQKSTKEVLKEAVDTIELVNLSRSTLSEDEVSSCAFMNLEEVIAALNDLNWQDCCITSIQTQTDPGGFNSKSAADGLGLDVAAGSITDKRGKRKRSNTPAAEFGGSSSC</sequence>
<reference evidence="4" key="1">
    <citation type="journal article" date="2010" name="Nat. Biotechnol.">
        <title>Draft genome sequence of the oilseed species Ricinus communis.</title>
        <authorList>
            <person name="Chan A.P."/>
            <person name="Crabtree J."/>
            <person name="Zhao Q."/>
            <person name="Lorenzi H."/>
            <person name="Orvis J."/>
            <person name="Puiu D."/>
            <person name="Melake-Berhan A."/>
            <person name="Jones K.M."/>
            <person name="Redman J."/>
            <person name="Chen G."/>
            <person name="Cahoon E.B."/>
            <person name="Gedil M."/>
            <person name="Stanke M."/>
            <person name="Haas B.J."/>
            <person name="Wortman J.R."/>
            <person name="Fraser-Liggett C.M."/>
            <person name="Ravel J."/>
            <person name="Rabinowicz P.D."/>
        </authorList>
    </citation>
    <scope>NUCLEOTIDE SEQUENCE [LARGE SCALE GENOMIC DNA]</scope>
    <source>
        <strain evidence="4">cv. Hale</strain>
    </source>
</reference>
<dbReference type="Proteomes" id="UP000008311">
    <property type="component" value="Unassembled WGS sequence"/>
</dbReference>
<evidence type="ECO:0000256" key="1">
    <source>
        <dbReference type="SAM" id="MobiDB-lite"/>
    </source>
</evidence>
<dbReference type="OMA" id="CCITSIQ"/>
<dbReference type="AlphaFoldDB" id="B9RWB7"/>
<dbReference type="PANTHER" id="PTHR35096">
    <property type="entry name" value="BNAA08G28570D PROTEIN"/>
    <property type="match status" value="1"/>
</dbReference>
<dbReference type="EMBL" id="EQ973822">
    <property type="protein sequence ID" value="EEF44554.1"/>
    <property type="molecule type" value="Genomic_DNA"/>
</dbReference>
<dbReference type="InParanoid" id="B9RWB7"/>
<dbReference type="OrthoDB" id="692230at2759"/>
<gene>
    <name evidence="3" type="ORF">RCOM_1177160</name>
</gene>
<dbReference type="eggNOG" id="ENOG502S8UG">
    <property type="taxonomic scope" value="Eukaryota"/>
</dbReference>
<name>B9RWB7_RICCO</name>
<protein>
    <recommendedName>
        <fullName evidence="2">DUF7787 domain-containing protein</fullName>
    </recommendedName>
</protein>
<evidence type="ECO:0000313" key="4">
    <source>
        <dbReference type="Proteomes" id="UP000008311"/>
    </source>
</evidence>
<proteinExistence type="predicted"/>
<keyword evidence="4" id="KW-1185">Reference proteome</keyword>
<dbReference type="InterPro" id="IPR056689">
    <property type="entry name" value="DUF7787"/>
</dbReference>
<dbReference type="Pfam" id="PF25042">
    <property type="entry name" value="DUF7787"/>
    <property type="match status" value="1"/>
</dbReference>
<dbReference type="STRING" id="3988.B9RWB7"/>
<dbReference type="KEGG" id="rcu:8285020"/>
<organism evidence="3 4">
    <name type="scientific">Ricinus communis</name>
    <name type="common">Castor bean</name>
    <dbReference type="NCBI Taxonomy" id="3988"/>
    <lineage>
        <taxon>Eukaryota</taxon>
        <taxon>Viridiplantae</taxon>
        <taxon>Streptophyta</taxon>
        <taxon>Embryophyta</taxon>
        <taxon>Tracheophyta</taxon>
        <taxon>Spermatophyta</taxon>
        <taxon>Magnoliopsida</taxon>
        <taxon>eudicotyledons</taxon>
        <taxon>Gunneridae</taxon>
        <taxon>Pentapetalae</taxon>
        <taxon>rosids</taxon>
        <taxon>fabids</taxon>
        <taxon>Malpighiales</taxon>
        <taxon>Euphorbiaceae</taxon>
        <taxon>Acalyphoideae</taxon>
        <taxon>Acalypheae</taxon>
        <taxon>Ricinus</taxon>
    </lineage>
</organism>
<evidence type="ECO:0000259" key="2">
    <source>
        <dbReference type="Pfam" id="PF25042"/>
    </source>
</evidence>